<evidence type="ECO:0000313" key="5">
    <source>
        <dbReference type="EMBL" id="PXF41976.1"/>
    </source>
</evidence>
<comment type="caution">
    <text evidence="5">The sequence shown here is derived from an EMBL/GenBank/DDBJ whole genome shotgun (WGS) entry which is preliminary data.</text>
</comment>
<comment type="similarity">
    <text evidence="1 4">Belongs to the methyltransferase superfamily. METL family.</text>
</comment>
<keyword evidence="2 4" id="KW-0489">Methyltransferase</keyword>
<accession>A0A2V3IIQ8</accession>
<dbReference type="PANTHER" id="PTHR22809:SF5">
    <property type="entry name" value="TRNA N(3)-METHYLCYTIDINE METHYLTRANSFERASE METTL6"/>
    <property type="match status" value="1"/>
</dbReference>
<proteinExistence type="inferred from homology"/>
<dbReference type="EMBL" id="NBIV01000181">
    <property type="protein sequence ID" value="PXF41976.1"/>
    <property type="molecule type" value="Genomic_DNA"/>
</dbReference>
<dbReference type="EC" id="2.1.1.-" evidence="4"/>
<gene>
    <name evidence="5" type="ORF">BWQ96_08283</name>
</gene>
<protein>
    <recommendedName>
        <fullName evidence="4">tRNA N(3)-methylcytidine methyltransferase</fullName>
        <ecNumber evidence="4">2.1.1.-</ecNumber>
    </recommendedName>
</protein>
<dbReference type="AlphaFoldDB" id="A0A2V3IIQ8"/>
<dbReference type="PANTHER" id="PTHR22809">
    <property type="entry name" value="METHYLTRANSFERASE-RELATED"/>
    <property type="match status" value="1"/>
</dbReference>
<dbReference type="InterPro" id="IPR029063">
    <property type="entry name" value="SAM-dependent_MTases_sf"/>
</dbReference>
<evidence type="ECO:0000313" key="6">
    <source>
        <dbReference type="Proteomes" id="UP000247409"/>
    </source>
</evidence>
<evidence type="ECO:0000256" key="1">
    <source>
        <dbReference type="ARBA" id="ARBA00009725"/>
    </source>
</evidence>
<dbReference type="GO" id="GO:0032259">
    <property type="term" value="P:methylation"/>
    <property type="evidence" value="ECO:0007669"/>
    <property type="project" value="UniProtKB-KW"/>
</dbReference>
<keyword evidence="6" id="KW-1185">Reference proteome</keyword>
<evidence type="ECO:0000256" key="4">
    <source>
        <dbReference type="PIRNR" id="PIRNR037755"/>
    </source>
</evidence>
<dbReference type="CDD" id="cd02440">
    <property type="entry name" value="AdoMet_MTases"/>
    <property type="match status" value="1"/>
</dbReference>
<name>A0A2V3IIQ8_9FLOR</name>
<evidence type="ECO:0000256" key="3">
    <source>
        <dbReference type="ARBA" id="ARBA00022679"/>
    </source>
</evidence>
<dbReference type="OrthoDB" id="417697at2759"/>
<organism evidence="5 6">
    <name type="scientific">Gracilariopsis chorda</name>
    <dbReference type="NCBI Taxonomy" id="448386"/>
    <lineage>
        <taxon>Eukaryota</taxon>
        <taxon>Rhodophyta</taxon>
        <taxon>Florideophyceae</taxon>
        <taxon>Rhodymeniophycidae</taxon>
        <taxon>Gracilariales</taxon>
        <taxon>Gracilariaceae</taxon>
        <taxon>Gracilariopsis</taxon>
    </lineage>
</organism>
<dbReference type="PIRSF" id="PIRSF037755">
    <property type="entry name" value="Mettl2_prd"/>
    <property type="match status" value="1"/>
</dbReference>
<dbReference type="GO" id="GO:0008173">
    <property type="term" value="F:RNA methyltransferase activity"/>
    <property type="evidence" value="ECO:0007669"/>
    <property type="project" value="UniProtKB-ARBA"/>
</dbReference>
<sequence>MDPDLYRSAQTQSGVSPFWAQKYSNDASKNWEKFYKRNSTNFFKDRHWTSTESTDGFPCLAEHKDDRTVVVEAGCGVANCAFPLLDTNPNIFVHAFDFAPTAIELIKSNGRYDEDRMNAFVWDFCTQPLSEVDRETRGSLESGEVDFCLLVFVLSAVPPAKHASGLRNLYNLLKPGGKVLFRDYATGDLAQNRFSCKNRIDENYYVRQDRTLSFFFSEEELRSCMAEIGFEEIYVRRVQRIIENRKEKLKMNRVFLQAEFGKPRTDQ</sequence>
<dbReference type="STRING" id="448386.A0A2V3IIQ8"/>
<dbReference type="InterPro" id="IPR026113">
    <property type="entry name" value="METTL2/6/8-like"/>
</dbReference>
<evidence type="ECO:0000256" key="2">
    <source>
        <dbReference type="ARBA" id="ARBA00022603"/>
    </source>
</evidence>
<keyword evidence="3 4" id="KW-0808">Transferase</keyword>
<dbReference type="Pfam" id="PF13489">
    <property type="entry name" value="Methyltransf_23"/>
    <property type="match status" value="1"/>
</dbReference>
<comment type="function">
    <text evidence="4">S-adenosyl-L-methionine-dependent methyltransferase.</text>
</comment>
<dbReference type="SUPFAM" id="SSF53335">
    <property type="entry name" value="S-adenosyl-L-methionine-dependent methyltransferases"/>
    <property type="match status" value="1"/>
</dbReference>
<reference evidence="5 6" key="1">
    <citation type="journal article" date="2018" name="Mol. Biol. Evol.">
        <title>Analysis of the draft genome of the red seaweed Gracilariopsis chorda provides insights into genome size evolution in Rhodophyta.</title>
        <authorList>
            <person name="Lee J."/>
            <person name="Yang E.C."/>
            <person name="Graf L."/>
            <person name="Yang J.H."/>
            <person name="Qiu H."/>
            <person name="Zel Zion U."/>
            <person name="Chan C.X."/>
            <person name="Stephens T.G."/>
            <person name="Weber A.P.M."/>
            <person name="Boo G.H."/>
            <person name="Boo S.M."/>
            <person name="Kim K.M."/>
            <person name="Shin Y."/>
            <person name="Jung M."/>
            <person name="Lee S.J."/>
            <person name="Yim H.S."/>
            <person name="Lee J.H."/>
            <person name="Bhattacharya D."/>
            <person name="Yoon H.S."/>
        </authorList>
    </citation>
    <scope>NUCLEOTIDE SEQUENCE [LARGE SCALE GENOMIC DNA]</scope>
    <source>
        <strain evidence="5 6">SKKU-2015</strain>
        <tissue evidence="5">Whole body</tissue>
    </source>
</reference>
<dbReference type="Proteomes" id="UP000247409">
    <property type="component" value="Unassembled WGS sequence"/>
</dbReference>
<dbReference type="GO" id="GO:0008757">
    <property type="term" value="F:S-adenosylmethionine-dependent methyltransferase activity"/>
    <property type="evidence" value="ECO:0007669"/>
    <property type="project" value="UniProtKB-ARBA"/>
</dbReference>
<dbReference type="Gene3D" id="3.40.50.150">
    <property type="entry name" value="Vaccinia Virus protein VP39"/>
    <property type="match status" value="1"/>
</dbReference>